<feature type="region of interest" description="Disordered" evidence="2">
    <location>
        <begin position="269"/>
        <end position="295"/>
    </location>
</feature>
<dbReference type="Proteomes" id="UP000075243">
    <property type="component" value="Unassembled WGS sequence"/>
</dbReference>
<evidence type="ECO:0000256" key="1">
    <source>
        <dbReference type="ARBA" id="ARBA00022670"/>
    </source>
</evidence>
<protein>
    <submittedName>
        <fullName evidence="5">Retrovirus-related Pol polyprotein from transposon TNT 1-94</fullName>
    </submittedName>
</protein>
<feature type="region of interest" description="Disordered" evidence="2">
    <location>
        <begin position="212"/>
        <end position="250"/>
    </location>
</feature>
<keyword evidence="1" id="KW-0378">Hydrolase</keyword>
<dbReference type="InterPro" id="IPR036397">
    <property type="entry name" value="RNaseH_sf"/>
</dbReference>
<sequence>MASSSAARPDSAIFTNYVNVPLSIDKLDGTNYDTWASDIKLWLKGQDYVTHLTQTAASIDEKDRPRWLKIDAQICSVLKSTIHPSLKQIFRAHETCVDLWEQARVLYTNDTQRLYGVCQHLQNIISPRRLDGSMAEYLGKVHGLLHDFNELLPPADTPAKELEQRQTFFMLMALYGLPDEYSSIRDQILGSPTVPTLNSAWSTLLRVPCKSSPDISSSATTGDSSALVSQRDDRQRSRKPGKGRPKCDHCHKLGHTIDRCYVLHGRPPRPASAVAHTASPVSTASGATPSASSGSGPPALFNDFLTWYEERQASNSTASVAHTGPSFVGLTHSTSLGPWVLDSGATDHISGNRSLFSSLSTSAYLPSITMANGSRATSHGVGTVHLSPSLSIDNVLYVPESPFNLLSLSRLTRSLDCLISFTKDSVFLQDRSSGRMIGTGCESHGLYHLRTSAPVGLVADSPTLIHAQLGHPSLAKLQHLVPRLSKLSQLSCESCQLGKHSRSSFSPSVHKQASSPFALVHSDIWGPSRVPSTLGFQYFVTFIDDYSRCTWLFLMKSRSELFSIFQSFYNDEKTEDFACLPGIHM</sequence>
<dbReference type="PANTHER" id="PTHR42648:SF22">
    <property type="entry name" value="REVERSE TRANSCRIPTASE TY1_COPIA-TYPE DOMAIN-CONTAINING PROTEIN"/>
    <property type="match status" value="1"/>
</dbReference>
<dbReference type="EMBL" id="KQ486070">
    <property type="protein sequence ID" value="KYP31378.1"/>
    <property type="molecule type" value="Genomic_DNA"/>
</dbReference>
<dbReference type="InterPro" id="IPR025724">
    <property type="entry name" value="GAG-pre-integrase_dom"/>
</dbReference>
<dbReference type="InterPro" id="IPR039537">
    <property type="entry name" value="Retrotran_Ty1/copia-like"/>
</dbReference>
<dbReference type="Pfam" id="PF13976">
    <property type="entry name" value="gag_pre-integrs"/>
    <property type="match status" value="1"/>
</dbReference>
<evidence type="ECO:0000313" key="5">
    <source>
        <dbReference type="EMBL" id="KYP31378.1"/>
    </source>
</evidence>
<gene>
    <name evidence="5" type="ORF">KK1_048337</name>
</gene>
<feature type="compositionally biased region" description="Polar residues" evidence="2">
    <location>
        <begin position="213"/>
        <end position="228"/>
    </location>
</feature>
<dbReference type="GO" id="GO:0003676">
    <property type="term" value="F:nucleic acid binding"/>
    <property type="evidence" value="ECO:0007669"/>
    <property type="project" value="InterPro"/>
</dbReference>
<dbReference type="InterPro" id="IPR012337">
    <property type="entry name" value="RNaseH-like_sf"/>
</dbReference>
<evidence type="ECO:0000256" key="2">
    <source>
        <dbReference type="SAM" id="MobiDB-lite"/>
    </source>
</evidence>
<feature type="domain" description="Retrovirus-related Pol polyprotein from transposon TNT 1-94-like beta-barrel" evidence="4">
    <location>
        <begin position="339"/>
        <end position="413"/>
    </location>
</feature>
<proteinExistence type="predicted"/>
<keyword evidence="1" id="KW-0645">Protease</keyword>
<dbReference type="SUPFAM" id="SSF53098">
    <property type="entry name" value="Ribonuclease H-like"/>
    <property type="match status" value="1"/>
</dbReference>
<organism evidence="5 6">
    <name type="scientific">Cajanus cajan</name>
    <name type="common">Pigeon pea</name>
    <name type="synonym">Cajanus indicus</name>
    <dbReference type="NCBI Taxonomy" id="3821"/>
    <lineage>
        <taxon>Eukaryota</taxon>
        <taxon>Viridiplantae</taxon>
        <taxon>Streptophyta</taxon>
        <taxon>Embryophyta</taxon>
        <taxon>Tracheophyta</taxon>
        <taxon>Spermatophyta</taxon>
        <taxon>Magnoliopsida</taxon>
        <taxon>eudicotyledons</taxon>
        <taxon>Gunneridae</taxon>
        <taxon>Pentapetalae</taxon>
        <taxon>rosids</taxon>
        <taxon>fabids</taxon>
        <taxon>Fabales</taxon>
        <taxon>Fabaceae</taxon>
        <taxon>Papilionoideae</taxon>
        <taxon>50 kb inversion clade</taxon>
        <taxon>NPAAA clade</taxon>
        <taxon>indigoferoid/millettioid clade</taxon>
        <taxon>Phaseoleae</taxon>
        <taxon>Cajanus</taxon>
    </lineage>
</organism>
<feature type="compositionally biased region" description="Low complexity" evidence="2">
    <location>
        <begin position="277"/>
        <end position="295"/>
    </location>
</feature>
<keyword evidence="6" id="KW-1185">Reference proteome</keyword>
<dbReference type="Pfam" id="PF22936">
    <property type="entry name" value="Pol_BBD"/>
    <property type="match status" value="1"/>
</dbReference>
<dbReference type="PANTHER" id="PTHR42648">
    <property type="entry name" value="TRANSPOSASE, PUTATIVE-RELATED"/>
    <property type="match status" value="1"/>
</dbReference>
<dbReference type="Gramene" id="C.cajan_45951.t">
    <property type="protein sequence ID" value="C.cajan_45951.t.cds1"/>
    <property type="gene ID" value="C.cajan_45951"/>
</dbReference>
<dbReference type="GO" id="GO:0006508">
    <property type="term" value="P:proteolysis"/>
    <property type="evidence" value="ECO:0007669"/>
    <property type="project" value="UniProtKB-KW"/>
</dbReference>
<evidence type="ECO:0000259" key="4">
    <source>
        <dbReference type="Pfam" id="PF22936"/>
    </source>
</evidence>
<dbReference type="InterPro" id="IPR054722">
    <property type="entry name" value="PolX-like_BBD"/>
</dbReference>
<evidence type="ECO:0000313" key="6">
    <source>
        <dbReference type="Proteomes" id="UP000075243"/>
    </source>
</evidence>
<name>A0A151QM53_CAJCA</name>
<dbReference type="GO" id="GO:0008233">
    <property type="term" value="F:peptidase activity"/>
    <property type="evidence" value="ECO:0007669"/>
    <property type="project" value="UniProtKB-KW"/>
</dbReference>
<dbReference type="AlphaFoldDB" id="A0A151QM53"/>
<dbReference type="Gene3D" id="3.30.420.10">
    <property type="entry name" value="Ribonuclease H-like superfamily/Ribonuclease H"/>
    <property type="match status" value="1"/>
</dbReference>
<reference evidence="5" key="1">
    <citation type="journal article" date="2012" name="Nat. Biotechnol.">
        <title>Draft genome sequence of pigeonpea (Cajanus cajan), an orphan legume crop of resource-poor farmers.</title>
        <authorList>
            <person name="Varshney R.K."/>
            <person name="Chen W."/>
            <person name="Li Y."/>
            <person name="Bharti A.K."/>
            <person name="Saxena R.K."/>
            <person name="Schlueter J.A."/>
            <person name="Donoghue M.T."/>
            <person name="Azam S."/>
            <person name="Fan G."/>
            <person name="Whaley A.M."/>
            <person name="Farmer A.D."/>
            <person name="Sheridan J."/>
            <person name="Iwata A."/>
            <person name="Tuteja R."/>
            <person name="Penmetsa R.V."/>
            <person name="Wu W."/>
            <person name="Upadhyaya H.D."/>
            <person name="Yang S.P."/>
            <person name="Shah T."/>
            <person name="Saxena K.B."/>
            <person name="Michael T."/>
            <person name="McCombie W.R."/>
            <person name="Yang B."/>
            <person name="Zhang G."/>
            <person name="Yang H."/>
            <person name="Wang J."/>
            <person name="Spillane C."/>
            <person name="Cook D.R."/>
            <person name="May G.D."/>
            <person name="Xu X."/>
            <person name="Jackson S.A."/>
        </authorList>
    </citation>
    <scope>NUCLEOTIDE SEQUENCE [LARGE SCALE GENOMIC DNA]</scope>
</reference>
<evidence type="ECO:0000259" key="3">
    <source>
        <dbReference type="Pfam" id="PF13976"/>
    </source>
</evidence>
<accession>A0A151QM53</accession>
<feature type="domain" description="GAG-pre-integrase" evidence="3">
    <location>
        <begin position="446"/>
        <end position="500"/>
    </location>
</feature>